<feature type="chain" id="PRO_5018203924" evidence="1">
    <location>
        <begin position="25"/>
        <end position="107"/>
    </location>
</feature>
<dbReference type="AlphaFoldDB" id="A0A3M9XRP8"/>
<dbReference type="SMART" id="SM00280">
    <property type="entry name" value="KAZAL"/>
    <property type="match status" value="1"/>
</dbReference>
<dbReference type="InterPro" id="IPR002350">
    <property type="entry name" value="Kazal_dom"/>
</dbReference>
<dbReference type="PROSITE" id="PS51465">
    <property type="entry name" value="KAZAL_2"/>
    <property type="match status" value="1"/>
</dbReference>
<dbReference type="Proteomes" id="UP000268623">
    <property type="component" value="Unassembled WGS sequence"/>
</dbReference>
<evidence type="ECO:0000256" key="1">
    <source>
        <dbReference type="SAM" id="SignalP"/>
    </source>
</evidence>
<dbReference type="InterPro" id="IPR036058">
    <property type="entry name" value="Kazal_dom_sf"/>
</dbReference>
<organism evidence="3 4">
    <name type="scientific">Methylocystis hirsuta</name>
    <dbReference type="NCBI Taxonomy" id="369798"/>
    <lineage>
        <taxon>Bacteria</taxon>
        <taxon>Pseudomonadati</taxon>
        <taxon>Pseudomonadota</taxon>
        <taxon>Alphaproteobacteria</taxon>
        <taxon>Hyphomicrobiales</taxon>
        <taxon>Methylocystaceae</taxon>
        <taxon>Methylocystis</taxon>
    </lineage>
</organism>
<keyword evidence="1" id="KW-0732">Signal</keyword>
<evidence type="ECO:0000313" key="3">
    <source>
        <dbReference type="EMBL" id="RNJ50704.1"/>
    </source>
</evidence>
<dbReference type="Pfam" id="PF00050">
    <property type="entry name" value="Kazal_1"/>
    <property type="match status" value="1"/>
</dbReference>
<dbReference type="SUPFAM" id="SSF100895">
    <property type="entry name" value="Kazal-type serine protease inhibitors"/>
    <property type="match status" value="1"/>
</dbReference>
<dbReference type="RefSeq" id="WP_123176618.1">
    <property type="nucleotide sequence ID" value="NZ_QWDD01000001.1"/>
</dbReference>
<comment type="caution">
    <text evidence="3">The sequence shown here is derived from an EMBL/GenBank/DDBJ whole genome shotgun (WGS) entry which is preliminary data.</text>
</comment>
<gene>
    <name evidence="3" type="ORF">D1O30_15055</name>
</gene>
<name>A0A3M9XRP8_9HYPH</name>
<dbReference type="OrthoDB" id="9800302at2"/>
<feature type="domain" description="Kazal-like" evidence="2">
    <location>
        <begin position="55"/>
        <end position="104"/>
    </location>
</feature>
<sequence>MTKILWTLASALALSLFVSAPASAAKVGEMCAGIAGIQCDKGLWCDPEPGQCRGADIAGKCVEVPKICTKEYRPVCGCDDKTYGNDCTRRAAKVAKKSDGECPKPYR</sequence>
<keyword evidence="4" id="KW-1185">Reference proteome</keyword>
<protein>
    <submittedName>
        <fullName evidence="3">Kazal domain-containing protein</fullName>
    </submittedName>
</protein>
<dbReference type="Gene3D" id="3.30.60.30">
    <property type="match status" value="1"/>
</dbReference>
<feature type="signal peptide" evidence="1">
    <location>
        <begin position="1"/>
        <end position="24"/>
    </location>
</feature>
<accession>A0A3M9XRP8</accession>
<proteinExistence type="predicted"/>
<evidence type="ECO:0000259" key="2">
    <source>
        <dbReference type="PROSITE" id="PS51465"/>
    </source>
</evidence>
<reference evidence="3 4" key="1">
    <citation type="submission" date="2018-08" db="EMBL/GenBank/DDBJ databases">
        <title>Genome sequence of Methylocystis hirsuta CSC1, a methanotroph able to accumulate PHAs.</title>
        <authorList>
            <person name="Bordel S."/>
            <person name="Rodriguez E."/>
            <person name="Gancedo J."/>
            <person name="Munoz R."/>
        </authorList>
    </citation>
    <scope>NUCLEOTIDE SEQUENCE [LARGE SCALE GENOMIC DNA]</scope>
    <source>
        <strain evidence="3 4">CSC1</strain>
    </source>
</reference>
<evidence type="ECO:0000313" key="4">
    <source>
        <dbReference type="Proteomes" id="UP000268623"/>
    </source>
</evidence>
<dbReference type="EMBL" id="QWDD01000001">
    <property type="protein sequence ID" value="RNJ50704.1"/>
    <property type="molecule type" value="Genomic_DNA"/>
</dbReference>